<name>A0AA42DLT6_9FIRM</name>
<gene>
    <name evidence="1" type="ORF">PBV87_05855</name>
</gene>
<dbReference type="AlphaFoldDB" id="A0AA42DLT6"/>
<proteinExistence type="predicted"/>
<dbReference type="EMBL" id="JAQIFT010000021">
    <property type="protein sequence ID" value="MDA3731023.1"/>
    <property type="molecule type" value="Genomic_DNA"/>
</dbReference>
<dbReference type="Proteomes" id="UP001169242">
    <property type="component" value="Unassembled WGS sequence"/>
</dbReference>
<organism evidence="1 2">
    <name type="scientific">Holtiella tumoricola</name>
    <dbReference type="NCBI Taxonomy" id="3018743"/>
    <lineage>
        <taxon>Bacteria</taxon>
        <taxon>Bacillati</taxon>
        <taxon>Bacillota</taxon>
        <taxon>Clostridia</taxon>
        <taxon>Lachnospirales</taxon>
        <taxon>Cellulosilyticaceae</taxon>
        <taxon>Holtiella</taxon>
    </lineage>
</organism>
<evidence type="ECO:0000313" key="2">
    <source>
        <dbReference type="Proteomes" id="UP001169242"/>
    </source>
</evidence>
<dbReference type="RefSeq" id="WP_271011493.1">
    <property type="nucleotide sequence ID" value="NZ_JAQIFT010000021.1"/>
</dbReference>
<evidence type="ECO:0000313" key="1">
    <source>
        <dbReference type="EMBL" id="MDA3731023.1"/>
    </source>
</evidence>
<accession>A0AA42DLT6</accession>
<comment type="caution">
    <text evidence="1">The sequence shown here is derived from an EMBL/GenBank/DDBJ whole genome shotgun (WGS) entry which is preliminary data.</text>
</comment>
<keyword evidence="2" id="KW-1185">Reference proteome</keyword>
<reference evidence="1" key="1">
    <citation type="journal article" date="2023" name="Int. J. Syst. Evol. Microbiol.">
        <title>&lt;i&gt;Holtiella tumoricola&lt;/i&gt; gen. nov. sp. nov., isolated from a human clinical sample.</title>
        <authorList>
            <person name="Allen-Vercoe E."/>
            <person name="Daigneault M.C."/>
            <person name="Vancuren S.J."/>
            <person name="Cochrane K."/>
            <person name="O'Neal L.L."/>
            <person name="Sankaranarayanan K."/>
            <person name="Lawson P.A."/>
        </authorList>
    </citation>
    <scope>NUCLEOTIDE SEQUENCE</scope>
    <source>
        <strain evidence="1">CC70A</strain>
    </source>
</reference>
<protein>
    <submittedName>
        <fullName evidence="1">Uncharacterized protein</fullName>
    </submittedName>
</protein>
<sequence>MHIQNKIVVAAVVVVVVVVVIVAEDVTTTIGLTIGMEMTRIVKLRRISKTMKTFLIYC</sequence>